<dbReference type="Proteomes" id="UP000886998">
    <property type="component" value="Unassembled WGS sequence"/>
</dbReference>
<reference evidence="2" key="1">
    <citation type="submission" date="2020-08" db="EMBL/GenBank/DDBJ databases">
        <title>Multicomponent nature underlies the extraordinary mechanical properties of spider dragline silk.</title>
        <authorList>
            <person name="Kono N."/>
            <person name="Nakamura H."/>
            <person name="Mori M."/>
            <person name="Yoshida Y."/>
            <person name="Ohtoshi R."/>
            <person name="Malay A.D."/>
            <person name="Moran D.A.P."/>
            <person name="Tomita M."/>
            <person name="Numata K."/>
            <person name="Arakawa K."/>
        </authorList>
    </citation>
    <scope>NUCLEOTIDE SEQUENCE</scope>
</reference>
<feature type="region of interest" description="Disordered" evidence="1">
    <location>
        <begin position="1"/>
        <end position="20"/>
    </location>
</feature>
<proteinExistence type="predicted"/>
<evidence type="ECO:0000313" key="3">
    <source>
        <dbReference type="Proteomes" id="UP000886998"/>
    </source>
</evidence>
<accession>A0A8X6XAE1</accession>
<gene>
    <name evidence="2" type="ORF">TNIN_285051</name>
</gene>
<dbReference type="AlphaFoldDB" id="A0A8X6XAE1"/>
<evidence type="ECO:0000256" key="1">
    <source>
        <dbReference type="SAM" id="MobiDB-lite"/>
    </source>
</evidence>
<feature type="compositionally biased region" description="Polar residues" evidence="1">
    <location>
        <begin position="56"/>
        <end position="90"/>
    </location>
</feature>
<dbReference type="EMBL" id="BMAV01006856">
    <property type="protein sequence ID" value="GFY49176.1"/>
    <property type="molecule type" value="Genomic_DNA"/>
</dbReference>
<name>A0A8X6XAE1_9ARAC</name>
<feature type="region of interest" description="Disordered" evidence="1">
    <location>
        <begin position="38"/>
        <end position="99"/>
    </location>
</feature>
<comment type="caution">
    <text evidence="2">The sequence shown here is derived from an EMBL/GenBank/DDBJ whole genome shotgun (WGS) entry which is preliminary data.</text>
</comment>
<sequence length="99" mass="9892">MTPCAESPLHPTSAFCASSASQTASSGVGIFISNTTGVQQHGSEVTPAPLTGTIEAPSTSRNGASTPVPAQSQPSETAENSQVITNTPMPLTQGEAGHV</sequence>
<evidence type="ECO:0000313" key="2">
    <source>
        <dbReference type="EMBL" id="GFY49176.1"/>
    </source>
</evidence>
<keyword evidence="3" id="KW-1185">Reference proteome</keyword>
<protein>
    <submittedName>
        <fullName evidence="2">Uncharacterized protein</fullName>
    </submittedName>
</protein>
<organism evidence="2 3">
    <name type="scientific">Trichonephila inaurata madagascariensis</name>
    <dbReference type="NCBI Taxonomy" id="2747483"/>
    <lineage>
        <taxon>Eukaryota</taxon>
        <taxon>Metazoa</taxon>
        <taxon>Ecdysozoa</taxon>
        <taxon>Arthropoda</taxon>
        <taxon>Chelicerata</taxon>
        <taxon>Arachnida</taxon>
        <taxon>Araneae</taxon>
        <taxon>Araneomorphae</taxon>
        <taxon>Entelegynae</taxon>
        <taxon>Araneoidea</taxon>
        <taxon>Nephilidae</taxon>
        <taxon>Trichonephila</taxon>
        <taxon>Trichonephila inaurata</taxon>
    </lineage>
</organism>